<keyword evidence="1" id="KW-0472">Membrane</keyword>
<keyword evidence="1" id="KW-1133">Transmembrane helix</keyword>
<keyword evidence="3" id="KW-1185">Reference proteome</keyword>
<dbReference type="KEGG" id="euz:DVS28_a5105"/>
<keyword evidence="1" id="KW-0812">Transmembrane</keyword>
<name>A0A346Y5L4_9ACTN</name>
<reference evidence="2 3" key="1">
    <citation type="submission" date="2018-09" db="EMBL/GenBank/DDBJ databases">
        <title>Complete genome sequence of Euzebya sp. DY32-46 isolated from seawater of Pacific Ocean.</title>
        <authorList>
            <person name="Xu L."/>
            <person name="Wu Y.-H."/>
            <person name="Xu X.-W."/>
        </authorList>
    </citation>
    <scope>NUCLEOTIDE SEQUENCE [LARGE SCALE GENOMIC DNA]</scope>
    <source>
        <strain evidence="2 3">DY32-46</strain>
    </source>
</reference>
<dbReference type="Proteomes" id="UP000264006">
    <property type="component" value="Chromosome"/>
</dbReference>
<dbReference type="EMBL" id="CP031165">
    <property type="protein sequence ID" value="AXV09761.1"/>
    <property type="molecule type" value="Genomic_DNA"/>
</dbReference>
<gene>
    <name evidence="2" type="ORF">DVS28_a5105</name>
</gene>
<protein>
    <submittedName>
        <fullName evidence="2">Uncharacterized protein</fullName>
    </submittedName>
</protein>
<sequence length="48" mass="4967">MGRSIHPDLRILGVVTAGPSMLRRSVVGLLLGLAVGLLAVWSSGGRAR</sequence>
<feature type="transmembrane region" description="Helical" evidence="1">
    <location>
        <begin position="21"/>
        <end position="41"/>
    </location>
</feature>
<proteinExistence type="predicted"/>
<evidence type="ECO:0000313" key="2">
    <source>
        <dbReference type="EMBL" id="AXV09761.1"/>
    </source>
</evidence>
<accession>A0A346Y5L4</accession>
<evidence type="ECO:0000256" key="1">
    <source>
        <dbReference type="SAM" id="Phobius"/>
    </source>
</evidence>
<evidence type="ECO:0000313" key="3">
    <source>
        <dbReference type="Proteomes" id="UP000264006"/>
    </source>
</evidence>
<dbReference type="AlphaFoldDB" id="A0A346Y5L4"/>
<organism evidence="2 3">
    <name type="scientific">Euzebya pacifica</name>
    <dbReference type="NCBI Taxonomy" id="1608957"/>
    <lineage>
        <taxon>Bacteria</taxon>
        <taxon>Bacillati</taxon>
        <taxon>Actinomycetota</taxon>
        <taxon>Nitriliruptoria</taxon>
        <taxon>Euzebyales</taxon>
    </lineage>
</organism>